<gene>
    <name evidence="7" type="ORF">FSB_LOCUS50078</name>
</gene>
<dbReference type="GO" id="GO:0005886">
    <property type="term" value="C:plasma membrane"/>
    <property type="evidence" value="ECO:0007669"/>
    <property type="project" value="UniProtKB-SubCell"/>
</dbReference>
<dbReference type="AlphaFoldDB" id="A0A2N9I872"/>
<keyword evidence="6" id="KW-0472">Membrane</keyword>
<dbReference type="SUPFAM" id="SSF52058">
    <property type="entry name" value="L domain-like"/>
    <property type="match status" value="1"/>
</dbReference>
<dbReference type="FunFam" id="3.80.10.10:FF:000299">
    <property type="entry name" value="Piriformospora indica-insensitive protein 2"/>
    <property type="match status" value="1"/>
</dbReference>
<dbReference type="Gene3D" id="3.80.10.10">
    <property type="entry name" value="Ribonuclease Inhibitor"/>
    <property type="match status" value="2"/>
</dbReference>
<evidence type="ECO:0000256" key="1">
    <source>
        <dbReference type="ARBA" id="ARBA00004236"/>
    </source>
</evidence>
<evidence type="ECO:0000256" key="5">
    <source>
        <dbReference type="ARBA" id="ARBA00022737"/>
    </source>
</evidence>
<dbReference type="Gene3D" id="1.10.510.10">
    <property type="entry name" value="Transferase(Phosphotransferase) domain 1"/>
    <property type="match status" value="1"/>
</dbReference>
<evidence type="ECO:0008006" key="8">
    <source>
        <dbReference type="Google" id="ProtNLM"/>
    </source>
</evidence>
<dbReference type="EMBL" id="OIVN01005379">
    <property type="protein sequence ID" value="SPD22196.1"/>
    <property type="molecule type" value="Genomic_DNA"/>
</dbReference>
<accession>A0A2N9I872</accession>
<dbReference type="InterPro" id="IPR050994">
    <property type="entry name" value="At_inactive_RLKs"/>
</dbReference>
<comment type="subcellular location">
    <subcellularLocation>
        <location evidence="1">Cell membrane</location>
    </subcellularLocation>
</comment>
<dbReference type="Pfam" id="PF00560">
    <property type="entry name" value="LRR_1"/>
    <property type="match status" value="1"/>
</dbReference>
<reference evidence="7" key="1">
    <citation type="submission" date="2018-02" db="EMBL/GenBank/DDBJ databases">
        <authorList>
            <person name="Cohen D.B."/>
            <person name="Kent A.D."/>
        </authorList>
    </citation>
    <scope>NUCLEOTIDE SEQUENCE</scope>
</reference>
<dbReference type="PANTHER" id="PTHR48010:SF58">
    <property type="entry name" value="RECEPTOR PROTEIN KINASE-LIKE PROTEIN ZAR1"/>
    <property type="match status" value="1"/>
</dbReference>
<evidence type="ECO:0000256" key="4">
    <source>
        <dbReference type="ARBA" id="ARBA00022729"/>
    </source>
</evidence>
<keyword evidence="4" id="KW-0732">Signal</keyword>
<dbReference type="InterPro" id="IPR032675">
    <property type="entry name" value="LRR_dom_sf"/>
</dbReference>
<sequence>MELCSHCPNLQGLYLSHNQLGGHLPSQIHYCRDLVAISLSYNKFVGSIPKVIGSLENLEMLYLGGNNLTGSIPPTVGNLSRLQEFYGETNNLKGSIPSDSWHLPNLNILNFEGNNLTGPIPKQIFNISSLQGISFSQNSLSGNLPLMITRKKPTDEMFVGGADMRQWIASLPDKMDVVDDGLLRIEDGRDVTVMQTILSSILELGLRCSAELPDERLVIKDVVAKVNKIKLALLGNRNRGV</sequence>
<protein>
    <recommendedName>
        <fullName evidence="8">Leucine-rich repeat-containing N-terminal plant-type domain-containing protein</fullName>
    </recommendedName>
</protein>
<keyword evidence="5" id="KW-0677">Repeat</keyword>
<evidence type="ECO:0000256" key="3">
    <source>
        <dbReference type="ARBA" id="ARBA00022614"/>
    </source>
</evidence>
<dbReference type="Pfam" id="PF13855">
    <property type="entry name" value="LRR_8"/>
    <property type="match status" value="1"/>
</dbReference>
<dbReference type="PANTHER" id="PTHR48010">
    <property type="entry name" value="OS05G0588300 PROTEIN"/>
    <property type="match status" value="1"/>
</dbReference>
<evidence type="ECO:0000313" key="7">
    <source>
        <dbReference type="EMBL" id="SPD22196.1"/>
    </source>
</evidence>
<name>A0A2N9I872_FAGSY</name>
<evidence type="ECO:0000256" key="2">
    <source>
        <dbReference type="ARBA" id="ARBA00022475"/>
    </source>
</evidence>
<evidence type="ECO:0000256" key="6">
    <source>
        <dbReference type="ARBA" id="ARBA00023136"/>
    </source>
</evidence>
<keyword evidence="3" id="KW-0433">Leucine-rich repeat</keyword>
<keyword evidence="2" id="KW-1003">Cell membrane</keyword>
<organism evidence="7">
    <name type="scientific">Fagus sylvatica</name>
    <name type="common">Beechnut</name>
    <dbReference type="NCBI Taxonomy" id="28930"/>
    <lineage>
        <taxon>Eukaryota</taxon>
        <taxon>Viridiplantae</taxon>
        <taxon>Streptophyta</taxon>
        <taxon>Embryophyta</taxon>
        <taxon>Tracheophyta</taxon>
        <taxon>Spermatophyta</taxon>
        <taxon>Magnoliopsida</taxon>
        <taxon>eudicotyledons</taxon>
        <taxon>Gunneridae</taxon>
        <taxon>Pentapetalae</taxon>
        <taxon>rosids</taxon>
        <taxon>fabids</taxon>
        <taxon>Fagales</taxon>
        <taxon>Fagaceae</taxon>
        <taxon>Fagus</taxon>
    </lineage>
</organism>
<proteinExistence type="predicted"/>
<dbReference type="InterPro" id="IPR001611">
    <property type="entry name" value="Leu-rich_rpt"/>
</dbReference>